<dbReference type="Gene3D" id="3.40.50.150">
    <property type="entry name" value="Vaccinia Virus protein VP39"/>
    <property type="match status" value="1"/>
</dbReference>
<proteinExistence type="predicted"/>
<gene>
    <name evidence="2" type="ORF">CES85_0127</name>
</gene>
<dbReference type="PANTHER" id="PTHR43861:SF1">
    <property type="entry name" value="TRANS-ACONITATE 2-METHYLTRANSFERASE"/>
    <property type="match status" value="1"/>
</dbReference>
<name>A0A248UKN5_9HYPH</name>
<organism evidence="2 3">
    <name type="scientific">Ochrobactrum quorumnocens</name>
    <dbReference type="NCBI Taxonomy" id="271865"/>
    <lineage>
        <taxon>Bacteria</taxon>
        <taxon>Pseudomonadati</taxon>
        <taxon>Pseudomonadota</taxon>
        <taxon>Alphaproteobacteria</taxon>
        <taxon>Hyphomicrobiales</taxon>
        <taxon>Brucellaceae</taxon>
        <taxon>Brucella/Ochrobactrum group</taxon>
        <taxon>Ochrobactrum</taxon>
    </lineage>
</organism>
<protein>
    <recommendedName>
        <fullName evidence="1">Methyltransferase type 11 domain-containing protein</fullName>
    </recommendedName>
</protein>
<dbReference type="AlphaFoldDB" id="A0A248UKN5"/>
<dbReference type="InterPro" id="IPR013216">
    <property type="entry name" value="Methyltransf_11"/>
</dbReference>
<reference evidence="2 3" key="1">
    <citation type="submission" date="2017-07" db="EMBL/GenBank/DDBJ databases">
        <title>Phylogenetic study on the rhizospheric bacterium Ochrobactrum sp. A44.</title>
        <authorList>
            <person name="Krzyzanowska D.M."/>
            <person name="Ossowicki A."/>
            <person name="Rajewska M."/>
            <person name="Maciag T."/>
            <person name="Kaczynski Z."/>
            <person name="Czerwicka M."/>
            <person name="Jafra S."/>
        </authorList>
    </citation>
    <scope>NUCLEOTIDE SEQUENCE [LARGE SCALE GENOMIC DNA]</scope>
    <source>
        <strain evidence="2 3">A44</strain>
    </source>
</reference>
<sequence length="242" mass="27751">MAQNIYDRADFFNAYSQLPRSVYGLDGAPEWPYIRSLLPDLSGNDVADLGCGFGWFSRFAREQGAASVTGYDLSENMLERAQHDTQDDAIRYVQADMETLELPEARFDLAYSSLAFHYIRDFSRLLNTIHQALRPGSHFIFTIEHPISMAPLMPGWIVDEDQNKHWPVDHYAIEGERRTNWLADGVIKYHRRLSTTVNALLEAGFDINSLEEWRPTSAQIEAMPALRDEVERPMLLIVSARR</sequence>
<dbReference type="Proteomes" id="UP000215256">
    <property type="component" value="Chromosome 1"/>
</dbReference>
<evidence type="ECO:0000313" key="2">
    <source>
        <dbReference type="EMBL" id="ASV87413.1"/>
    </source>
</evidence>
<dbReference type="SUPFAM" id="SSF53335">
    <property type="entry name" value="S-adenosyl-L-methionine-dependent methyltransferases"/>
    <property type="match status" value="1"/>
</dbReference>
<dbReference type="RefSeq" id="WP_095445875.1">
    <property type="nucleotide sequence ID" value="NZ_CP022604.1"/>
</dbReference>
<dbReference type="CDD" id="cd02440">
    <property type="entry name" value="AdoMet_MTases"/>
    <property type="match status" value="1"/>
</dbReference>
<accession>A0A248UKN5</accession>
<dbReference type="InterPro" id="IPR029063">
    <property type="entry name" value="SAM-dependent_MTases_sf"/>
</dbReference>
<dbReference type="PANTHER" id="PTHR43861">
    <property type="entry name" value="TRANS-ACONITATE 2-METHYLTRANSFERASE-RELATED"/>
    <property type="match status" value="1"/>
</dbReference>
<evidence type="ECO:0000259" key="1">
    <source>
        <dbReference type="Pfam" id="PF08241"/>
    </source>
</evidence>
<dbReference type="Pfam" id="PF08241">
    <property type="entry name" value="Methyltransf_11"/>
    <property type="match status" value="1"/>
</dbReference>
<dbReference type="KEGG" id="och:CES85_0127"/>
<evidence type="ECO:0000313" key="3">
    <source>
        <dbReference type="Proteomes" id="UP000215256"/>
    </source>
</evidence>
<dbReference type="GO" id="GO:0008757">
    <property type="term" value="F:S-adenosylmethionine-dependent methyltransferase activity"/>
    <property type="evidence" value="ECO:0007669"/>
    <property type="project" value="InterPro"/>
</dbReference>
<feature type="domain" description="Methyltransferase type 11" evidence="1">
    <location>
        <begin position="48"/>
        <end position="141"/>
    </location>
</feature>
<dbReference type="OrthoDB" id="9071885at2"/>
<dbReference type="EMBL" id="CP022604">
    <property type="protein sequence ID" value="ASV87413.1"/>
    <property type="molecule type" value="Genomic_DNA"/>
</dbReference>